<dbReference type="PANTHER" id="PTHR30146">
    <property type="entry name" value="LACI-RELATED TRANSCRIPTIONAL REPRESSOR"/>
    <property type="match status" value="1"/>
</dbReference>
<dbReference type="Gene3D" id="3.40.50.2300">
    <property type="match status" value="2"/>
</dbReference>
<feature type="domain" description="HTH lacI-type" evidence="4">
    <location>
        <begin position="6"/>
        <end position="60"/>
    </location>
</feature>
<organism evidence="5 6">
    <name type="scientific">Treponema brennaborense (strain DSM 12168 / CIP 105900 / DD5/3)</name>
    <dbReference type="NCBI Taxonomy" id="906968"/>
    <lineage>
        <taxon>Bacteria</taxon>
        <taxon>Pseudomonadati</taxon>
        <taxon>Spirochaetota</taxon>
        <taxon>Spirochaetia</taxon>
        <taxon>Spirochaetales</taxon>
        <taxon>Treponemataceae</taxon>
        <taxon>Treponema</taxon>
    </lineage>
</organism>
<reference evidence="6" key="1">
    <citation type="submission" date="2011-04" db="EMBL/GenBank/DDBJ databases">
        <title>The complete genome of Treponema brennaborense DSM 12168.</title>
        <authorList>
            <person name="Lucas S."/>
            <person name="Han J."/>
            <person name="Lapidus A."/>
            <person name="Bruce D."/>
            <person name="Goodwin L."/>
            <person name="Pitluck S."/>
            <person name="Peters L."/>
            <person name="Kyrpides N."/>
            <person name="Mavromatis K."/>
            <person name="Ivanova N."/>
            <person name="Mikhailova N."/>
            <person name="Pagani I."/>
            <person name="Teshima H."/>
            <person name="Detter J.C."/>
            <person name="Tapia R."/>
            <person name="Han C."/>
            <person name="Land M."/>
            <person name="Hauser L."/>
            <person name="Markowitz V."/>
            <person name="Cheng J.-F."/>
            <person name="Hugenholtz P."/>
            <person name="Woyke T."/>
            <person name="Wu D."/>
            <person name="Gronow S."/>
            <person name="Wellnitz S."/>
            <person name="Brambilla E."/>
            <person name="Klenk H.-P."/>
            <person name="Eisen J.A."/>
        </authorList>
    </citation>
    <scope>NUCLEOTIDE SEQUENCE [LARGE SCALE GENOMIC DNA]</scope>
    <source>
        <strain evidence="6">DSM 12168 / CIP 105900 / DD5/3</strain>
    </source>
</reference>
<proteinExistence type="predicted"/>
<dbReference type="CDD" id="cd01392">
    <property type="entry name" value="HTH_LacI"/>
    <property type="match status" value="1"/>
</dbReference>
<protein>
    <submittedName>
        <fullName evidence="5">Transcriptional regulator, LacI family</fullName>
    </submittedName>
</protein>
<dbReference type="Pfam" id="PF13377">
    <property type="entry name" value="Peripla_BP_3"/>
    <property type="match status" value="1"/>
</dbReference>
<keyword evidence="6" id="KW-1185">Reference proteome</keyword>
<dbReference type="KEGG" id="tbe:Trebr_0421"/>
<evidence type="ECO:0000256" key="3">
    <source>
        <dbReference type="ARBA" id="ARBA00023163"/>
    </source>
</evidence>
<dbReference type="EMBL" id="CP002696">
    <property type="protein sequence ID" value="AEE15865.1"/>
    <property type="molecule type" value="Genomic_DNA"/>
</dbReference>
<dbReference type="InterPro" id="IPR010982">
    <property type="entry name" value="Lambda_DNA-bd_dom_sf"/>
</dbReference>
<evidence type="ECO:0000256" key="1">
    <source>
        <dbReference type="ARBA" id="ARBA00023015"/>
    </source>
</evidence>
<gene>
    <name evidence="5" type="ordered locus">Trebr_0421</name>
</gene>
<dbReference type="STRING" id="906968.Trebr_0421"/>
<dbReference type="Pfam" id="PF00356">
    <property type="entry name" value="LacI"/>
    <property type="match status" value="1"/>
</dbReference>
<dbReference type="CDD" id="cd06267">
    <property type="entry name" value="PBP1_LacI_sugar_binding-like"/>
    <property type="match status" value="1"/>
</dbReference>
<dbReference type="PROSITE" id="PS50932">
    <property type="entry name" value="HTH_LACI_2"/>
    <property type="match status" value="1"/>
</dbReference>
<evidence type="ECO:0000313" key="6">
    <source>
        <dbReference type="Proteomes" id="UP000006546"/>
    </source>
</evidence>
<evidence type="ECO:0000256" key="2">
    <source>
        <dbReference type="ARBA" id="ARBA00023125"/>
    </source>
</evidence>
<dbReference type="PROSITE" id="PS00356">
    <property type="entry name" value="HTH_LACI_1"/>
    <property type="match status" value="1"/>
</dbReference>
<keyword evidence="2" id="KW-0238">DNA-binding</keyword>
<dbReference type="RefSeq" id="WP_013757584.1">
    <property type="nucleotide sequence ID" value="NC_015500.1"/>
</dbReference>
<keyword evidence="3" id="KW-0804">Transcription</keyword>
<dbReference type="Gene3D" id="1.10.260.40">
    <property type="entry name" value="lambda repressor-like DNA-binding domains"/>
    <property type="match status" value="1"/>
</dbReference>
<keyword evidence="1" id="KW-0805">Transcription regulation</keyword>
<dbReference type="Proteomes" id="UP000006546">
    <property type="component" value="Chromosome"/>
</dbReference>
<dbReference type="OrthoDB" id="305766at2"/>
<name>F4LNL1_TREBD</name>
<dbReference type="GO" id="GO:0000976">
    <property type="term" value="F:transcription cis-regulatory region binding"/>
    <property type="evidence" value="ECO:0007669"/>
    <property type="project" value="TreeGrafter"/>
</dbReference>
<dbReference type="PANTHER" id="PTHR30146:SF120">
    <property type="entry name" value="ALANINE RACEMASE"/>
    <property type="match status" value="1"/>
</dbReference>
<evidence type="ECO:0000313" key="5">
    <source>
        <dbReference type="EMBL" id="AEE15865.1"/>
    </source>
</evidence>
<dbReference type="HOGENOM" id="CLU_037628_6_1_12"/>
<dbReference type="InterPro" id="IPR046335">
    <property type="entry name" value="LacI/GalR-like_sensor"/>
</dbReference>
<dbReference type="InterPro" id="IPR000843">
    <property type="entry name" value="HTH_LacI"/>
</dbReference>
<dbReference type="PRINTS" id="PR00036">
    <property type="entry name" value="HTHLACI"/>
</dbReference>
<accession>F4LNL1</accession>
<dbReference type="GO" id="GO:0003700">
    <property type="term" value="F:DNA-binding transcription factor activity"/>
    <property type="evidence" value="ECO:0007669"/>
    <property type="project" value="TreeGrafter"/>
</dbReference>
<dbReference type="SUPFAM" id="SSF53822">
    <property type="entry name" value="Periplasmic binding protein-like I"/>
    <property type="match status" value="1"/>
</dbReference>
<dbReference type="SMART" id="SM00354">
    <property type="entry name" value="HTH_LACI"/>
    <property type="match status" value="1"/>
</dbReference>
<sequence length="337" mass="36906">MAERLPTIYDVARTAGVSPATVSRVLNEPSRVQNEKREKVMDAIGELHFVPKADAVAKARRQYKKIGVIAPFFTEPSFMQRLRGIASVLSGRHYELVLYVIESISELEAYIDMLVSSRRVDGLIVLCLQLGDASVGKLARLGLPVCFVESDVSGFDCVIVKNEAGGRMAAEYLYSCGFRRPGFVGEVSLRPYAVPATELRLSGYEAFFAERGIPLDERFVCVSEFAGGKLDAEILRILKQKERPDCVFTSSDVIAARFLKAAASVGLSVPQDIAVVGFDDLEMAELIALSTVSQSLDESGRLAAEMVLDRIKDGARSPRCVFIPLSVKERETAKRGS</sequence>
<dbReference type="InterPro" id="IPR028082">
    <property type="entry name" value="Peripla_BP_I"/>
</dbReference>
<dbReference type="SUPFAM" id="SSF47413">
    <property type="entry name" value="lambda repressor-like DNA-binding domains"/>
    <property type="match status" value="1"/>
</dbReference>
<evidence type="ECO:0000259" key="4">
    <source>
        <dbReference type="PROSITE" id="PS50932"/>
    </source>
</evidence>
<dbReference type="eggNOG" id="COG1609">
    <property type="taxonomic scope" value="Bacteria"/>
</dbReference>
<dbReference type="AlphaFoldDB" id="F4LNL1"/>